<name>A0A848ESR4_MEGEL</name>
<proteinExistence type="predicted"/>
<sequence>MANYLDKWKTDFPETINNQTRPTAGLDNSLEFNTDGFPQRITGDPVHAKLENDMAQQLFSNDQRLRDAIDSAGIKESNHEKDYNAHANGIAGNAGSATKLATPRSINVSGTGLTGTAISFDGSDNITIPITLANALLAMAGVTPSADTLPYFTGASSAGLTALSAFARTILDDTSADAVRSTIKANASTCGGIVAQSLTQNGYAKFANGLIIQWGSATISGGSNFVYFNYPVTFATR</sequence>
<protein>
    <recommendedName>
        <fullName evidence="3">Tail fiber protein</fullName>
    </recommendedName>
</protein>
<dbReference type="EMBL" id="JABBJH010000032">
    <property type="protein sequence ID" value="NMK40041.1"/>
    <property type="molecule type" value="Genomic_DNA"/>
</dbReference>
<organism evidence="1 2">
    <name type="scientific">Megasphaera elsdenii</name>
    <dbReference type="NCBI Taxonomy" id="907"/>
    <lineage>
        <taxon>Bacteria</taxon>
        <taxon>Bacillati</taxon>
        <taxon>Bacillota</taxon>
        <taxon>Negativicutes</taxon>
        <taxon>Veillonellales</taxon>
        <taxon>Veillonellaceae</taxon>
        <taxon>Megasphaera</taxon>
    </lineage>
</organism>
<feature type="non-terminal residue" evidence="1">
    <location>
        <position position="237"/>
    </location>
</feature>
<evidence type="ECO:0000313" key="1">
    <source>
        <dbReference type="EMBL" id="NMK40041.1"/>
    </source>
</evidence>
<dbReference type="AlphaFoldDB" id="A0A848ESR4"/>
<evidence type="ECO:0000313" key="2">
    <source>
        <dbReference type="Proteomes" id="UP000536773"/>
    </source>
</evidence>
<accession>A0A848ESR4</accession>
<comment type="caution">
    <text evidence="1">The sequence shown here is derived from an EMBL/GenBank/DDBJ whole genome shotgun (WGS) entry which is preliminary data.</text>
</comment>
<dbReference type="Proteomes" id="UP000536773">
    <property type="component" value="Unassembled WGS sequence"/>
</dbReference>
<dbReference type="Gene3D" id="2.60.40.3940">
    <property type="match status" value="1"/>
</dbReference>
<reference evidence="1 2" key="1">
    <citation type="submission" date="2020-04" db="EMBL/GenBank/DDBJ databases">
        <authorList>
            <person name="Hitch T.C.A."/>
            <person name="Wylensek D."/>
            <person name="Clavel T."/>
        </authorList>
    </citation>
    <scope>NUCLEOTIDE SEQUENCE [LARGE SCALE GENOMIC DNA]</scope>
    <source>
        <strain evidence="1 2">WCA-386-APC-2A</strain>
    </source>
</reference>
<gene>
    <name evidence="1" type="ORF">HG933_11835</name>
</gene>
<dbReference type="RefSeq" id="WP_427901873.1">
    <property type="nucleotide sequence ID" value="NZ_JABBJH010000032.1"/>
</dbReference>
<evidence type="ECO:0008006" key="3">
    <source>
        <dbReference type="Google" id="ProtNLM"/>
    </source>
</evidence>